<dbReference type="AlphaFoldDB" id="A0A091BDR6"/>
<evidence type="ECO:0000259" key="1">
    <source>
        <dbReference type="Pfam" id="PF12697"/>
    </source>
</evidence>
<reference evidence="2 3" key="1">
    <citation type="submission" date="2013-09" db="EMBL/GenBank/DDBJ databases">
        <title>Genome sequencing of Arenimonas oryziterrae.</title>
        <authorList>
            <person name="Chen F."/>
            <person name="Wang G."/>
        </authorList>
    </citation>
    <scope>NUCLEOTIDE SEQUENCE [LARGE SCALE GENOMIC DNA]</scope>
    <source>
        <strain evidence="2 3">YC6267</strain>
    </source>
</reference>
<dbReference type="STRING" id="1121015.GCA_000420545_02625"/>
<gene>
    <name evidence="2" type="ORF">N789_12915</name>
</gene>
<dbReference type="Pfam" id="PF12697">
    <property type="entry name" value="Abhydrolase_6"/>
    <property type="match status" value="1"/>
</dbReference>
<dbReference type="PANTHER" id="PTHR43798">
    <property type="entry name" value="MONOACYLGLYCEROL LIPASE"/>
    <property type="match status" value="1"/>
</dbReference>
<organism evidence="2 3">
    <name type="scientific">Arenimonas oryziterrae DSM 21050 = YC6267</name>
    <dbReference type="NCBI Taxonomy" id="1121015"/>
    <lineage>
        <taxon>Bacteria</taxon>
        <taxon>Pseudomonadati</taxon>
        <taxon>Pseudomonadota</taxon>
        <taxon>Gammaproteobacteria</taxon>
        <taxon>Lysobacterales</taxon>
        <taxon>Lysobacteraceae</taxon>
        <taxon>Arenimonas</taxon>
    </lineage>
</organism>
<dbReference type="GO" id="GO:0047372">
    <property type="term" value="F:monoacylglycerol lipase activity"/>
    <property type="evidence" value="ECO:0007669"/>
    <property type="project" value="TreeGrafter"/>
</dbReference>
<keyword evidence="3" id="KW-1185">Reference proteome</keyword>
<sequence length="227" mass="25542">MIAPDLIGFGLSDKPRRYDYSIFDQADLCQALLNRLGVAHCHVLAHDYGDTVAQELLARHLENRARLDSICFLNGGLFPETHRPVLIQRLLKSPIGGLVARLTSKRRFADNLRRIFGEDTPPDDEHIDTFWDLLRAQDGLLAMARLIGYMDERRAHRARWVGALERSAVPMKLVVGAADPISGEHMTQRYRELIAAPDISLLPRTGHYPQVEAPEAVLAAYRAFVGR</sequence>
<dbReference type="InterPro" id="IPR050266">
    <property type="entry name" value="AB_hydrolase_sf"/>
</dbReference>
<dbReference type="Proteomes" id="UP000029385">
    <property type="component" value="Unassembled WGS sequence"/>
</dbReference>
<dbReference type="PANTHER" id="PTHR43798:SF33">
    <property type="entry name" value="HYDROLASE, PUTATIVE (AFU_ORTHOLOGUE AFUA_2G14860)-RELATED"/>
    <property type="match status" value="1"/>
</dbReference>
<feature type="domain" description="AB hydrolase-1" evidence="1">
    <location>
        <begin position="2"/>
        <end position="220"/>
    </location>
</feature>
<name>A0A091BDR6_9GAMM</name>
<evidence type="ECO:0000313" key="3">
    <source>
        <dbReference type="Proteomes" id="UP000029385"/>
    </source>
</evidence>
<dbReference type="InterPro" id="IPR000073">
    <property type="entry name" value="AB_hydrolase_1"/>
</dbReference>
<dbReference type="GO" id="GO:0046464">
    <property type="term" value="P:acylglycerol catabolic process"/>
    <property type="evidence" value="ECO:0007669"/>
    <property type="project" value="TreeGrafter"/>
</dbReference>
<evidence type="ECO:0000313" key="2">
    <source>
        <dbReference type="EMBL" id="KFN42535.1"/>
    </source>
</evidence>
<accession>A0A091BDR6</accession>
<dbReference type="InterPro" id="IPR029058">
    <property type="entry name" value="AB_hydrolase_fold"/>
</dbReference>
<dbReference type="GO" id="GO:0016020">
    <property type="term" value="C:membrane"/>
    <property type="evidence" value="ECO:0007669"/>
    <property type="project" value="TreeGrafter"/>
</dbReference>
<dbReference type="PATRIC" id="fig|1121015.4.peg.2052"/>
<dbReference type="Gene3D" id="3.40.50.1820">
    <property type="entry name" value="alpha/beta hydrolase"/>
    <property type="match status" value="1"/>
</dbReference>
<protein>
    <recommendedName>
        <fullName evidence="1">AB hydrolase-1 domain-containing protein</fullName>
    </recommendedName>
</protein>
<proteinExistence type="predicted"/>
<dbReference type="SUPFAM" id="SSF53474">
    <property type="entry name" value="alpha/beta-Hydrolases"/>
    <property type="match status" value="1"/>
</dbReference>
<comment type="caution">
    <text evidence="2">The sequence shown here is derived from an EMBL/GenBank/DDBJ whole genome shotgun (WGS) entry which is preliminary data.</text>
</comment>
<dbReference type="EMBL" id="AVCI01000009">
    <property type="protein sequence ID" value="KFN42535.1"/>
    <property type="molecule type" value="Genomic_DNA"/>
</dbReference>
<dbReference type="eggNOG" id="COG0596">
    <property type="taxonomic scope" value="Bacteria"/>
</dbReference>